<dbReference type="Pfam" id="PF01070">
    <property type="entry name" value="FMN_dh"/>
    <property type="match status" value="1"/>
</dbReference>
<name>A0A1H5ZRE4_9RHOB</name>
<organism evidence="9 10">
    <name type="scientific">Thalassococcus halodurans</name>
    <dbReference type="NCBI Taxonomy" id="373675"/>
    <lineage>
        <taxon>Bacteria</taxon>
        <taxon>Pseudomonadati</taxon>
        <taxon>Pseudomonadota</taxon>
        <taxon>Alphaproteobacteria</taxon>
        <taxon>Rhodobacterales</taxon>
        <taxon>Roseobacteraceae</taxon>
        <taxon>Thalassococcus</taxon>
    </lineage>
</organism>
<dbReference type="GO" id="GO:0010181">
    <property type="term" value="F:FMN binding"/>
    <property type="evidence" value="ECO:0007669"/>
    <property type="project" value="InterPro"/>
</dbReference>
<dbReference type="InterPro" id="IPR012133">
    <property type="entry name" value="Alpha-hydoxy_acid_DH_FMN"/>
</dbReference>
<dbReference type="PANTHER" id="PTHR10578">
    <property type="entry name" value="S -2-HYDROXY-ACID OXIDASE-RELATED"/>
    <property type="match status" value="1"/>
</dbReference>
<dbReference type="InterPro" id="IPR013785">
    <property type="entry name" value="Aldolase_TIM"/>
</dbReference>
<dbReference type="PIRSF" id="PIRSF000138">
    <property type="entry name" value="Al-hdrx_acd_dh"/>
    <property type="match status" value="1"/>
</dbReference>
<feature type="binding site" evidence="7">
    <location>
        <position position="254"/>
    </location>
    <ligand>
        <name>FMN</name>
        <dbReference type="ChEBI" id="CHEBI:58210"/>
    </ligand>
</feature>
<keyword evidence="4" id="KW-0560">Oxidoreductase</keyword>
<dbReference type="EMBL" id="FNUZ01000004">
    <property type="protein sequence ID" value="SEG38762.1"/>
    <property type="molecule type" value="Genomic_DNA"/>
</dbReference>
<keyword evidence="3 7" id="KW-0288">FMN</keyword>
<feature type="binding site" evidence="7">
    <location>
        <position position="168"/>
    </location>
    <ligand>
        <name>glyoxylate</name>
        <dbReference type="ChEBI" id="CHEBI:36655"/>
    </ligand>
</feature>
<evidence type="ECO:0000313" key="10">
    <source>
        <dbReference type="Proteomes" id="UP000236752"/>
    </source>
</evidence>
<gene>
    <name evidence="9" type="ORF">SAMN04488045_2593</name>
</gene>
<dbReference type="InterPro" id="IPR000262">
    <property type="entry name" value="FMN-dep_DH"/>
</dbReference>
<feature type="binding site" evidence="7">
    <location>
        <begin position="81"/>
        <end position="83"/>
    </location>
    <ligand>
        <name>FMN</name>
        <dbReference type="ChEBI" id="CHEBI:58210"/>
    </ligand>
</feature>
<feature type="binding site" evidence="7">
    <location>
        <position position="159"/>
    </location>
    <ligand>
        <name>FMN</name>
        <dbReference type="ChEBI" id="CHEBI:58210"/>
    </ligand>
</feature>
<dbReference type="AlphaFoldDB" id="A0A1H5ZRE4"/>
<dbReference type="OrthoDB" id="9770452at2"/>
<dbReference type="GO" id="GO:0004459">
    <property type="term" value="F:L-lactate dehydrogenase (NAD+) activity"/>
    <property type="evidence" value="ECO:0007669"/>
    <property type="project" value="TreeGrafter"/>
</dbReference>
<evidence type="ECO:0000313" key="9">
    <source>
        <dbReference type="EMBL" id="SEG38762.1"/>
    </source>
</evidence>
<evidence type="ECO:0000259" key="8">
    <source>
        <dbReference type="PROSITE" id="PS51349"/>
    </source>
</evidence>
<evidence type="ECO:0000256" key="1">
    <source>
        <dbReference type="ARBA" id="ARBA00001917"/>
    </source>
</evidence>
<dbReference type="SUPFAM" id="SSF51395">
    <property type="entry name" value="FMN-linked oxidoreductases"/>
    <property type="match status" value="1"/>
</dbReference>
<dbReference type="PROSITE" id="PS51349">
    <property type="entry name" value="FMN_HYDROXY_ACID_DH_2"/>
    <property type="match status" value="1"/>
</dbReference>
<evidence type="ECO:0000256" key="3">
    <source>
        <dbReference type="ARBA" id="ARBA00022643"/>
    </source>
</evidence>
<feature type="binding site" evidence="7">
    <location>
        <position position="131"/>
    </location>
    <ligand>
        <name>FMN</name>
        <dbReference type="ChEBI" id="CHEBI:58210"/>
    </ligand>
</feature>
<comment type="cofactor">
    <cofactor evidence="1">
        <name>FMN</name>
        <dbReference type="ChEBI" id="CHEBI:58210"/>
    </cofactor>
</comment>
<dbReference type="InterPro" id="IPR037396">
    <property type="entry name" value="FMN_HAD"/>
</dbReference>
<reference evidence="9 10" key="1">
    <citation type="submission" date="2016-10" db="EMBL/GenBank/DDBJ databases">
        <authorList>
            <person name="de Groot N.N."/>
        </authorList>
    </citation>
    <scope>NUCLEOTIDE SEQUENCE [LARGE SCALE GENOMIC DNA]</scope>
    <source>
        <strain evidence="9 10">DSM 26915</strain>
    </source>
</reference>
<dbReference type="GO" id="GO:0005886">
    <property type="term" value="C:plasma membrane"/>
    <property type="evidence" value="ECO:0007669"/>
    <property type="project" value="TreeGrafter"/>
</dbReference>
<evidence type="ECO:0000256" key="2">
    <source>
        <dbReference type="ARBA" id="ARBA00022630"/>
    </source>
</evidence>
<feature type="binding site" evidence="7">
    <location>
        <begin position="330"/>
        <end position="331"/>
    </location>
    <ligand>
        <name>FMN</name>
        <dbReference type="ChEBI" id="CHEBI:58210"/>
    </ligand>
</feature>
<feature type="binding site" evidence="7">
    <location>
        <position position="133"/>
    </location>
    <ligand>
        <name>glyoxylate</name>
        <dbReference type="ChEBI" id="CHEBI:36655"/>
    </ligand>
</feature>
<keyword evidence="2 7" id="KW-0285">Flavoprotein</keyword>
<keyword evidence="10" id="KW-1185">Reference proteome</keyword>
<evidence type="ECO:0000256" key="7">
    <source>
        <dbReference type="PIRSR" id="PIRSR000138-2"/>
    </source>
</evidence>
<dbReference type="RefSeq" id="WP_103910926.1">
    <property type="nucleotide sequence ID" value="NZ_FNUZ01000004.1"/>
</dbReference>
<evidence type="ECO:0000256" key="6">
    <source>
        <dbReference type="PIRSR" id="PIRSR000138-1"/>
    </source>
</evidence>
<dbReference type="Gene3D" id="3.20.20.70">
    <property type="entry name" value="Aldolase class I"/>
    <property type="match status" value="1"/>
</dbReference>
<dbReference type="Proteomes" id="UP000236752">
    <property type="component" value="Unassembled WGS sequence"/>
</dbReference>
<proteinExistence type="inferred from homology"/>
<feature type="domain" description="FMN hydroxy acid dehydrogenase" evidence="8">
    <location>
        <begin position="2"/>
        <end position="381"/>
    </location>
</feature>
<dbReference type="GO" id="GO:0009060">
    <property type="term" value="P:aerobic respiration"/>
    <property type="evidence" value="ECO:0007669"/>
    <property type="project" value="TreeGrafter"/>
</dbReference>
<feature type="binding site" evidence="7">
    <location>
        <position position="278"/>
    </location>
    <ligand>
        <name>glyoxylate</name>
        <dbReference type="ChEBI" id="CHEBI:36655"/>
    </ligand>
</feature>
<dbReference type="CDD" id="cd02809">
    <property type="entry name" value="alpha_hydroxyacid_oxid_FMN"/>
    <property type="match status" value="1"/>
</dbReference>
<evidence type="ECO:0000256" key="4">
    <source>
        <dbReference type="ARBA" id="ARBA00023002"/>
    </source>
</evidence>
<feature type="binding site" evidence="7">
    <location>
        <position position="281"/>
    </location>
    <ligand>
        <name>glyoxylate</name>
        <dbReference type="ChEBI" id="CHEBI:36655"/>
    </ligand>
</feature>
<accession>A0A1H5ZRE4</accession>
<comment type="similarity">
    <text evidence="5">Belongs to the FMN-dependent alpha-hydroxy acid dehydrogenase family.</text>
</comment>
<feature type="active site" description="Proton acceptor" evidence="6">
    <location>
        <position position="278"/>
    </location>
</feature>
<feature type="binding site" evidence="7">
    <location>
        <position position="276"/>
    </location>
    <ligand>
        <name>FMN</name>
        <dbReference type="ChEBI" id="CHEBI:58210"/>
    </ligand>
</feature>
<evidence type="ECO:0000256" key="5">
    <source>
        <dbReference type="ARBA" id="ARBA00024042"/>
    </source>
</evidence>
<sequence length="385" mass="41624">MDLDQFYPALSDLRGRAKRRLPRFVWDFLDSSTGDEQTNVRNRADLDALCFLPSILHGEQTPDLTTDVLGASYKLPFGVSPVGMSGLVWPGAERILARAATAAGIPYCLSTVATATPEEVGPLTGGKGWFQLYPPRDEATRKDLLDRAKTSGFSTLVLTVDVPVASRRERQIRGGLTQPPKLNARLLAQVACRPAWAMAMAQNGLPHMKTLDAYVQDVSSRSSTAHVGYLLRTSPDWDYLHWLRDNWDGPFVVKGVMRAEDAQRLDAAGVDAIWVSNHAGRQFDGAPSVASVLPRIRDVTNLPIIADGSISGGLDILRLIALGADICMLGRGFHYALAALGGRGPKHLIDILTKDLVANLGQLGAIHPAELRGKILRTGSGNPPV</sequence>
<protein>
    <submittedName>
        <fullName evidence="9">L-lactate dehydrogenase (Cytochrome)</fullName>
    </submittedName>
</protein>
<dbReference type="PANTHER" id="PTHR10578:SF107">
    <property type="entry name" value="2-HYDROXYACID OXIDASE 1"/>
    <property type="match status" value="1"/>
</dbReference>
<feature type="binding site" evidence="7">
    <location>
        <position position="110"/>
    </location>
    <ligand>
        <name>FMN</name>
        <dbReference type="ChEBI" id="CHEBI:58210"/>
    </ligand>
</feature>